<accession>A0ABU0MPX4</accession>
<evidence type="ECO:0000313" key="2">
    <source>
        <dbReference type="EMBL" id="MDQ0535384.1"/>
    </source>
</evidence>
<reference evidence="2 3" key="1">
    <citation type="submission" date="2023-07" db="EMBL/GenBank/DDBJ databases">
        <title>Genomic Encyclopedia of Type Strains, Phase IV (KMG-IV): sequencing the most valuable type-strain genomes for metagenomic binning, comparative biology and taxonomic classification.</title>
        <authorList>
            <person name="Goeker M."/>
        </authorList>
    </citation>
    <scope>NUCLEOTIDE SEQUENCE [LARGE SCALE GENOMIC DNA]</scope>
    <source>
        <strain evidence="2 3">DSM 19922</strain>
    </source>
</reference>
<keyword evidence="3" id="KW-1185">Reference proteome</keyword>
<evidence type="ECO:0008006" key="4">
    <source>
        <dbReference type="Google" id="ProtNLM"/>
    </source>
</evidence>
<evidence type="ECO:0000313" key="3">
    <source>
        <dbReference type="Proteomes" id="UP001244552"/>
    </source>
</evidence>
<dbReference type="EMBL" id="JAUSVU010000017">
    <property type="protein sequence ID" value="MDQ0535384.1"/>
    <property type="molecule type" value="Genomic_DNA"/>
</dbReference>
<dbReference type="RefSeq" id="WP_209985915.1">
    <property type="nucleotide sequence ID" value="NZ_JAGINO010000017.1"/>
</dbReference>
<dbReference type="Proteomes" id="UP001244552">
    <property type="component" value="Unassembled WGS sequence"/>
</dbReference>
<evidence type="ECO:0000256" key="1">
    <source>
        <dbReference type="SAM" id="MobiDB-lite"/>
    </source>
</evidence>
<organism evidence="2 3">
    <name type="scientific">Azospirillum picis</name>
    <dbReference type="NCBI Taxonomy" id="488438"/>
    <lineage>
        <taxon>Bacteria</taxon>
        <taxon>Pseudomonadati</taxon>
        <taxon>Pseudomonadota</taxon>
        <taxon>Alphaproteobacteria</taxon>
        <taxon>Rhodospirillales</taxon>
        <taxon>Azospirillaceae</taxon>
        <taxon>Azospirillum</taxon>
    </lineage>
</organism>
<comment type="caution">
    <text evidence="2">The sequence shown here is derived from an EMBL/GenBank/DDBJ whole genome shotgun (WGS) entry which is preliminary data.</text>
</comment>
<sequence>MPVPLEAVHQAVASVEAMLIPADPRAIAVELEKTLALFGAPDNWDDIADVYLETFEDVPLDLVRQACKAARLRCKWFPKPAELLAPISEELSRRRHCLRRLGAAAMKAKPAERVDSVPLATEEQKAAVAEMVAKITGGTSGRKPALVDSPADEQAEDHRDVVRRVMAETKGFRRIPKPGERREGEVAL</sequence>
<feature type="region of interest" description="Disordered" evidence="1">
    <location>
        <begin position="139"/>
        <end position="158"/>
    </location>
</feature>
<gene>
    <name evidence="2" type="ORF">QO018_004262</name>
</gene>
<name>A0ABU0MPX4_9PROT</name>
<protein>
    <recommendedName>
        <fullName evidence="4">Replicative helicase inhibitor G39P N-terminal domain-containing protein</fullName>
    </recommendedName>
</protein>
<proteinExistence type="predicted"/>